<proteinExistence type="predicted"/>
<protein>
    <submittedName>
        <fullName evidence="2">Uncharacterized protein</fullName>
    </submittedName>
</protein>
<keyword evidence="3" id="KW-1185">Reference proteome</keyword>
<accession>A0AAV4BHN7</accession>
<dbReference type="AlphaFoldDB" id="A0AAV4BHN7"/>
<gene>
    <name evidence="2" type="ORF">PoB_004519800</name>
</gene>
<sequence>MGTQQRCHRTKCSPDVIGGAASALLFVADKHLDDDEHLDDDDDDGGGGVGVGQQVFGNVGGTKANEAVLHLPFRPFSYGFYFEPATNTMAWCGPECLKSSCRGRAAWINYIVSLSCLIAMNRRLAESLDPSRCNSRRLLNKPPAPEMVKSFVSPAISGQPVDPGCVEKEEKDEEENEEEEEENEGEDGEEEDDDYNDNEEMDCEEDKEEEEEEEKDGDEDEEKDSRRQFESIFSVKNPVKKNPTGHDGDSMGVTSHTALIVESLAHSEPYM</sequence>
<evidence type="ECO:0000313" key="2">
    <source>
        <dbReference type="EMBL" id="GFO18693.1"/>
    </source>
</evidence>
<evidence type="ECO:0000313" key="3">
    <source>
        <dbReference type="Proteomes" id="UP000735302"/>
    </source>
</evidence>
<name>A0AAV4BHN7_9GAST</name>
<feature type="region of interest" description="Disordered" evidence="1">
    <location>
        <begin position="152"/>
        <end position="255"/>
    </location>
</feature>
<organism evidence="2 3">
    <name type="scientific">Plakobranchus ocellatus</name>
    <dbReference type="NCBI Taxonomy" id="259542"/>
    <lineage>
        <taxon>Eukaryota</taxon>
        <taxon>Metazoa</taxon>
        <taxon>Spiralia</taxon>
        <taxon>Lophotrochozoa</taxon>
        <taxon>Mollusca</taxon>
        <taxon>Gastropoda</taxon>
        <taxon>Heterobranchia</taxon>
        <taxon>Euthyneura</taxon>
        <taxon>Panpulmonata</taxon>
        <taxon>Sacoglossa</taxon>
        <taxon>Placobranchoidea</taxon>
        <taxon>Plakobranchidae</taxon>
        <taxon>Plakobranchus</taxon>
    </lineage>
</organism>
<reference evidence="2 3" key="1">
    <citation type="journal article" date="2021" name="Elife">
        <title>Chloroplast acquisition without the gene transfer in kleptoplastic sea slugs, Plakobranchus ocellatus.</title>
        <authorList>
            <person name="Maeda T."/>
            <person name="Takahashi S."/>
            <person name="Yoshida T."/>
            <person name="Shimamura S."/>
            <person name="Takaki Y."/>
            <person name="Nagai Y."/>
            <person name="Toyoda A."/>
            <person name="Suzuki Y."/>
            <person name="Arimoto A."/>
            <person name="Ishii H."/>
            <person name="Satoh N."/>
            <person name="Nishiyama T."/>
            <person name="Hasebe M."/>
            <person name="Maruyama T."/>
            <person name="Minagawa J."/>
            <person name="Obokata J."/>
            <person name="Shigenobu S."/>
        </authorList>
    </citation>
    <scope>NUCLEOTIDE SEQUENCE [LARGE SCALE GENOMIC DNA]</scope>
</reference>
<dbReference type="Proteomes" id="UP000735302">
    <property type="component" value="Unassembled WGS sequence"/>
</dbReference>
<feature type="compositionally biased region" description="Acidic residues" evidence="1">
    <location>
        <begin position="170"/>
        <end position="222"/>
    </location>
</feature>
<dbReference type="EMBL" id="BLXT01004974">
    <property type="protein sequence ID" value="GFO18693.1"/>
    <property type="molecule type" value="Genomic_DNA"/>
</dbReference>
<comment type="caution">
    <text evidence="2">The sequence shown here is derived from an EMBL/GenBank/DDBJ whole genome shotgun (WGS) entry which is preliminary data.</text>
</comment>
<evidence type="ECO:0000256" key="1">
    <source>
        <dbReference type="SAM" id="MobiDB-lite"/>
    </source>
</evidence>